<dbReference type="PANTHER" id="PTHR14237">
    <property type="entry name" value="MOLYBDOPTERIN COFACTOR SULFURASE MOSC"/>
    <property type="match status" value="1"/>
</dbReference>
<dbReference type="RefSeq" id="WP_130353719.1">
    <property type="nucleotide sequence ID" value="NZ_SGWY01000003.1"/>
</dbReference>
<feature type="domain" description="MOSC" evidence="1">
    <location>
        <begin position="123"/>
        <end position="273"/>
    </location>
</feature>
<evidence type="ECO:0000313" key="3">
    <source>
        <dbReference type="Proteomes" id="UP000293289"/>
    </source>
</evidence>
<dbReference type="OrthoDB" id="9793178at2"/>
<dbReference type="InterPro" id="IPR005302">
    <property type="entry name" value="MoCF_Sase_C"/>
</dbReference>
<organism evidence="2 3">
    <name type="scientific">Agromyces ramosus</name>
    <dbReference type="NCBI Taxonomy" id="33879"/>
    <lineage>
        <taxon>Bacteria</taxon>
        <taxon>Bacillati</taxon>
        <taxon>Actinomycetota</taxon>
        <taxon>Actinomycetes</taxon>
        <taxon>Micrococcales</taxon>
        <taxon>Microbacteriaceae</taxon>
        <taxon>Agromyces</taxon>
    </lineage>
</organism>
<dbReference type="EMBL" id="SGWY01000003">
    <property type="protein sequence ID" value="RZS64496.1"/>
    <property type="molecule type" value="Genomic_DNA"/>
</dbReference>
<dbReference type="SUPFAM" id="SSF50800">
    <property type="entry name" value="PK beta-barrel domain-like"/>
    <property type="match status" value="1"/>
</dbReference>
<proteinExistence type="predicted"/>
<dbReference type="SUPFAM" id="SSF141673">
    <property type="entry name" value="MOSC N-terminal domain-like"/>
    <property type="match status" value="1"/>
</dbReference>
<dbReference type="InterPro" id="IPR005303">
    <property type="entry name" value="MOCOS_middle"/>
</dbReference>
<dbReference type="Pfam" id="PF03473">
    <property type="entry name" value="MOSC"/>
    <property type="match status" value="1"/>
</dbReference>
<dbReference type="PROSITE" id="PS51340">
    <property type="entry name" value="MOSC"/>
    <property type="match status" value="1"/>
</dbReference>
<dbReference type="Pfam" id="PF03476">
    <property type="entry name" value="MOSC_N"/>
    <property type="match status" value="1"/>
</dbReference>
<dbReference type="Proteomes" id="UP000293289">
    <property type="component" value="Unassembled WGS sequence"/>
</dbReference>
<dbReference type="InterPro" id="IPR011037">
    <property type="entry name" value="Pyrv_Knase-like_insert_dom_sf"/>
</dbReference>
<dbReference type="GO" id="GO:0030151">
    <property type="term" value="F:molybdenum ion binding"/>
    <property type="evidence" value="ECO:0007669"/>
    <property type="project" value="InterPro"/>
</dbReference>
<gene>
    <name evidence="2" type="ORF">EV187_2883</name>
</gene>
<comment type="caution">
    <text evidence="2">The sequence shown here is derived from an EMBL/GenBank/DDBJ whole genome shotgun (WGS) entry which is preliminary data.</text>
</comment>
<accession>A0A4Q7M8Z8</accession>
<dbReference type="GO" id="GO:0030170">
    <property type="term" value="F:pyridoxal phosphate binding"/>
    <property type="evidence" value="ECO:0007669"/>
    <property type="project" value="InterPro"/>
</dbReference>
<name>A0A4Q7M8Z8_9MICO</name>
<dbReference type="AlphaFoldDB" id="A0A4Q7M8Z8"/>
<dbReference type="GO" id="GO:0003824">
    <property type="term" value="F:catalytic activity"/>
    <property type="evidence" value="ECO:0007669"/>
    <property type="project" value="InterPro"/>
</dbReference>
<reference evidence="2 3" key="1">
    <citation type="submission" date="2019-02" db="EMBL/GenBank/DDBJ databases">
        <title>Genomic Encyclopedia of Type Strains, Phase IV (KMG-IV): sequencing the most valuable type-strain genomes for metagenomic binning, comparative biology and taxonomic classification.</title>
        <authorList>
            <person name="Goeker M."/>
        </authorList>
    </citation>
    <scope>NUCLEOTIDE SEQUENCE [LARGE SCALE GENOMIC DNA]</scope>
    <source>
        <strain evidence="2 3">DSM 43045</strain>
    </source>
</reference>
<dbReference type="PANTHER" id="PTHR14237:SF19">
    <property type="entry name" value="MITOCHONDRIAL AMIDOXIME REDUCING COMPONENT 1"/>
    <property type="match status" value="1"/>
</dbReference>
<keyword evidence="3" id="KW-1185">Reference proteome</keyword>
<evidence type="ECO:0000259" key="1">
    <source>
        <dbReference type="PROSITE" id="PS51340"/>
    </source>
</evidence>
<evidence type="ECO:0000313" key="2">
    <source>
        <dbReference type="EMBL" id="RZS64496.1"/>
    </source>
</evidence>
<protein>
    <recommendedName>
        <fullName evidence="1">MOSC domain-containing protein</fullName>
    </recommendedName>
</protein>
<sequence length="273" mass="29390">MQVTRLRVYPVKSFAGADVGSATVLPWGLEADRRWAVVDPEGELVTAREANGLLALTAEVLADGGLLLADRDAGGEPLRVDVPTDAAPVAVGQSRQGTALPAGSEADDWLGIRLGRRVRLIWQPDPRARPVDPARGGLPGDRMTLADAAPLLLASESSLAQLDRWTDESTPPIDMLRFRPNVIIDGDPDAPFAEDGWPFVQLGDVRFRVSGTCDRCVMTTIDPITLARGKEPIRTLAKHRKWDGKTWFGVWLVPDLAGSPADVIAVGDEVRPG</sequence>